<evidence type="ECO:0000313" key="13">
    <source>
        <dbReference type="Proteomes" id="UP000019149"/>
    </source>
</evidence>
<proteinExistence type="inferred from homology"/>
<dbReference type="GO" id="GO:0009306">
    <property type="term" value="P:protein secretion"/>
    <property type="evidence" value="ECO:0007669"/>
    <property type="project" value="TreeGrafter"/>
</dbReference>
<comment type="subcellular location">
    <subcellularLocation>
        <location evidence="1">Membrane</location>
        <topology evidence="1">Multi-pass membrane protein</topology>
    </subcellularLocation>
</comment>
<feature type="domain" description="Yip1" evidence="9">
    <location>
        <begin position="1206"/>
        <end position="1352"/>
    </location>
</feature>
<dbReference type="Pfam" id="PF10363">
    <property type="entry name" value="RTP1_C1"/>
    <property type="match status" value="1"/>
</dbReference>
<dbReference type="InterPro" id="IPR006977">
    <property type="entry name" value="Yip1_dom"/>
</dbReference>
<feature type="compositionally biased region" description="Polar residues" evidence="7">
    <location>
        <begin position="806"/>
        <end position="821"/>
    </location>
</feature>
<sequence>MTELKVLTDRLRDLLPNAYTDSADPSLCFRACVGRYLKDLEDNAELVPTLQNMEVSQAYVQCCLHLLESLAQIDVRVGNGKPLFSVFQNQQLSKCLEFVVCLGIYPLLSPGVSMPLHLRLENFDKFNCPKLQSTPDRHQRLFEIAKCFDALTYSSVDSLRDLVSPNGYLSDYLALLLQLSYGPVSGDSSTTTTTVDIIRFSRTRLRSLLARLPRPLAFKELFLFQCGFCKQQSSAKTLVPKWLRDACGRLITQLFIARPRECEAGRSPLKDLIIGVLDVHSTDPRHVSALAPALAHILATPPRMTGRNNTTEQYYSSLALQISDALQTSKGREDLLSRVIRLVAIDTTHQIFEKDMKLGKRLFLEKPLLSKLKKIVQVNQPEVDDCASDARTSTTIDMSDSLELLSAVDLRSVVEFVAELLDTRHPSKALCLLLARYSRPWFYFCSLLNLVCPVEETDGDCQITEAHETSPVAEFKSQLYSILTSLLNTDNVSSFSLLRSWLHLPPLDSTTLEPLVSSSVSSSLPLPLRRAIVLRPASLVSSVNTDSEAPRSPFRVCQSMEAVMEHSMEMISARITVAMLLLSSAIHAEGHDSGGLDEGEASAELLLSTWSTSGESNGGSVNLKQSGLAAHLLLSLISDINSRLIEDADRQPKGRVCLRPEAVVGAMMEEEDEARAVEVPLAACLMASAMLEELNPASLWPSDPAFAVRLLYLTLSRLCLVLDSSADKEVLKMEEESLNLVLGIAAFFVHYMDKGDKVPSEVRDRFGELIPLLHKVEEIFPQGNASAELAQQIRMSLLTRGALHVSPSTATPNSGHSSVSKNEPGPKRRLVEELPSVPLSTCQTDTEITTKETVEMSHKLLEIFEQLKDPFIPVRGHALIELSRLLEARDSCIRGFEDNIFKALVEHLDNEDSYVYLSAIRALSAMGNAFTDRLLPLLLSRFSSTSHSLEFRLKVGETIVRVLRELGDIAPKYRDIVVSGLLSSAGDPSEFIRAASLSNLAEICRLLGNAIQPVVYEVYEVMESILKHDSAPMVRKSAAYLARSLFLTSSTLTSAHSGLPVNLPADLIRDVYRLLRDRLAIERDDEVLEQLEAAMAELDARARTTIFRRPDTVHDLVKEIRVDQCEICVQSRMAYTNVSFTDDDVVFHGPDPASETVGLEGDIQIPSSQAANRGTIDESIKETILRDVRSVCRKVAHVIFPRRGHELLNDWDLWGPFFIFVVLALVLQLSHGQEEDAGAPQFAQVFTIFWFGVVAVSLNTKLLGGNLSFCQTVCVLGYCILPLVIGLVINVIIKLFTSASIWVLLSRLAVVFAGLAYSLFSAATFLAPSSKPTRVVLVVYPLCLFYFFIGWLVFVNTGPSRI</sequence>
<comment type="similarity">
    <text evidence="2">Belongs to the Tango6 family.</text>
</comment>
<evidence type="ECO:0000313" key="12">
    <source>
        <dbReference type="EMBL" id="EUB60060.1"/>
    </source>
</evidence>
<evidence type="ECO:0000259" key="10">
    <source>
        <dbReference type="Pfam" id="PF10363"/>
    </source>
</evidence>
<dbReference type="OMA" id="IARPREC"/>
<feature type="domain" description="RNA polymerase II assembly factor Rtp1 C-terminal" evidence="10">
    <location>
        <begin position="862"/>
        <end position="968"/>
    </location>
</feature>
<dbReference type="PANTHER" id="PTHR20959">
    <property type="entry name" value="TRANSPORT AND GOLGI ORGANIZATION PROTEIN 6 FAMILY MEMBER"/>
    <property type="match status" value="1"/>
</dbReference>
<dbReference type="InterPro" id="IPR057347">
    <property type="entry name" value="TANGO6_N"/>
</dbReference>
<dbReference type="PANTHER" id="PTHR20959:SF1">
    <property type="entry name" value="TRANSPORT AND GOLGI ORGANIZATION PROTEIN 6 HOMOLOG"/>
    <property type="match status" value="1"/>
</dbReference>
<dbReference type="GeneID" id="36340773"/>
<dbReference type="SUPFAM" id="SSF48371">
    <property type="entry name" value="ARM repeat"/>
    <property type="match status" value="1"/>
</dbReference>
<feature type="transmembrane region" description="Helical" evidence="8">
    <location>
        <begin position="1308"/>
        <end position="1329"/>
    </location>
</feature>
<comment type="similarity">
    <text evidence="3">Belongs to the YIP1 family.</text>
</comment>
<dbReference type="RefSeq" id="XP_024351256.1">
    <property type="nucleotide sequence ID" value="XM_024494307.1"/>
</dbReference>
<comment type="caution">
    <text evidence="12">The sequence shown here is derived from an EMBL/GenBank/DDBJ whole genome shotgun (WGS) entry which is preliminary data.</text>
</comment>
<evidence type="ECO:0000259" key="11">
    <source>
        <dbReference type="Pfam" id="PF25267"/>
    </source>
</evidence>
<keyword evidence="5 8" id="KW-1133">Transmembrane helix</keyword>
<dbReference type="CTD" id="36340773"/>
<dbReference type="GO" id="GO:0016020">
    <property type="term" value="C:membrane"/>
    <property type="evidence" value="ECO:0007669"/>
    <property type="project" value="UniProtKB-SubCell"/>
</dbReference>
<feature type="transmembrane region" description="Helical" evidence="8">
    <location>
        <begin position="1242"/>
        <end position="1263"/>
    </location>
</feature>
<dbReference type="InterPro" id="IPR019451">
    <property type="entry name" value="Rtp1_C1"/>
</dbReference>
<protein>
    <recommendedName>
        <fullName evidence="14">Protein YIPF</fullName>
    </recommendedName>
</protein>
<accession>W6UF65</accession>
<feature type="transmembrane region" description="Helical" evidence="8">
    <location>
        <begin position="1213"/>
        <end position="1230"/>
    </location>
</feature>
<keyword evidence="6 8" id="KW-0472">Membrane</keyword>
<dbReference type="EMBL" id="APAU02000035">
    <property type="protein sequence ID" value="EUB60060.1"/>
    <property type="molecule type" value="Genomic_DNA"/>
</dbReference>
<feature type="region of interest" description="Disordered" evidence="7">
    <location>
        <begin position="806"/>
        <end position="827"/>
    </location>
</feature>
<feature type="transmembrane region" description="Helical" evidence="8">
    <location>
        <begin position="1335"/>
        <end position="1355"/>
    </location>
</feature>
<evidence type="ECO:0008006" key="14">
    <source>
        <dbReference type="Google" id="ProtNLM"/>
    </source>
</evidence>
<evidence type="ECO:0000256" key="5">
    <source>
        <dbReference type="ARBA" id="ARBA00022989"/>
    </source>
</evidence>
<keyword evidence="13" id="KW-1185">Reference proteome</keyword>
<dbReference type="STRING" id="6210.W6UF65"/>
<evidence type="ECO:0000256" key="3">
    <source>
        <dbReference type="ARBA" id="ARBA00010596"/>
    </source>
</evidence>
<dbReference type="InterPro" id="IPR016024">
    <property type="entry name" value="ARM-type_fold"/>
</dbReference>
<keyword evidence="4 8" id="KW-0812">Transmembrane</keyword>
<evidence type="ECO:0000256" key="1">
    <source>
        <dbReference type="ARBA" id="ARBA00004141"/>
    </source>
</evidence>
<evidence type="ECO:0000256" key="8">
    <source>
        <dbReference type="SAM" id="Phobius"/>
    </source>
</evidence>
<feature type="transmembrane region" description="Helical" evidence="8">
    <location>
        <begin position="1275"/>
        <end position="1296"/>
    </location>
</feature>
<evidence type="ECO:0000256" key="6">
    <source>
        <dbReference type="ARBA" id="ARBA00023136"/>
    </source>
</evidence>
<evidence type="ECO:0000256" key="4">
    <source>
        <dbReference type="ARBA" id="ARBA00022692"/>
    </source>
</evidence>
<dbReference type="Gene3D" id="1.25.10.10">
    <property type="entry name" value="Leucine-rich Repeat Variant"/>
    <property type="match status" value="1"/>
</dbReference>
<evidence type="ECO:0000256" key="2">
    <source>
        <dbReference type="ARBA" id="ARBA00005724"/>
    </source>
</evidence>
<organism evidence="12 13">
    <name type="scientific">Echinococcus granulosus</name>
    <name type="common">Hydatid tapeworm</name>
    <dbReference type="NCBI Taxonomy" id="6210"/>
    <lineage>
        <taxon>Eukaryota</taxon>
        <taxon>Metazoa</taxon>
        <taxon>Spiralia</taxon>
        <taxon>Lophotrochozoa</taxon>
        <taxon>Platyhelminthes</taxon>
        <taxon>Cestoda</taxon>
        <taxon>Eucestoda</taxon>
        <taxon>Cyclophyllidea</taxon>
        <taxon>Taeniidae</taxon>
        <taxon>Echinococcus</taxon>
        <taxon>Echinococcus granulosus group</taxon>
    </lineage>
</organism>
<dbReference type="KEGG" id="egl:EGR_05058"/>
<feature type="domain" description="TANGO6 N-terminal" evidence="11">
    <location>
        <begin position="84"/>
        <end position="252"/>
    </location>
</feature>
<dbReference type="InterPro" id="IPR011989">
    <property type="entry name" value="ARM-like"/>
</dbReference>
<evidence type="ECO:0000256" key="7">
    <source>
        <dbReference type="SAM" id="MobiDB-lite"/>
    </source>
</evidence>
<dbReference type="Pfam" id="PF04893">
    <property type="entry name" value="Yip1"/>
    <property type="match status" value="1"/>
</dbReference>
<gene>
    <name evidence="12" type="ORF">EGR_05058</name>
</gene>
<reference evidence="12 13" key="1">
    <citation type="journal article" date="2013" name="Nat. Genet.">
        <title>The genome of the hydatid tapeworm Echinococcus granulosus.</title>
        <authorList>
            <person name="Zheng H."/>
            <person name="Zhang W."/>
            <person name="Zhang L."/>
            <person name="Zhang Z."/>
            <person name="Li J."/>
            <person name="Lu G."/>
            <person name="Zhu Y."/>
            <person name="Wang Y."/>
            <person name="Huang Y."/>
            <person name="Liu J."/>
            <person name="Kang H."/>
            <person name="Chen J."/>
            <person name="Wang L."/>
            <person name="Chen A."/>
            <person name="Yu S."/>
            <person name="Gao Z."/>
            <person name="Jin L."/>
            <person name="Gu W."/>
            <person name="Wang Z."/>
            <person name="Zhao L."/>
            <person name="Shi B."/>
            <person name="Wen H."/>
            <person name="Lin R."/>
            <person name="Jones M.K."/>
            <person name="Brejova B."/>
            <person name="Vinar T."/>
            <person name="Zhao G."/>
            <person name="McManus D.P."/>
            <person name="Chen Z."/>
            <person name="Zhou Y."/>
            <person name="Wang S."/>
        </authorList>
    </citation>
    <scope>NUCLEOTIDE SEQUENCE [LARGE SCALE GENOMIC DNA]</scope>
</reference>
<dbReference type="Pfam" id="PF25267">
    <property type="entry name" value="TANGO6_N"/>
    <property type="match status" value="1"/>
</dbReference>
<name>W6UF65_ECHGR</name>
<dbReference type="Proteomes" id="UP000019149">
    <property type="component" value="Unassembled WGS sequence"/>
</dbReference>
<evidence type="ECO:0000259" key="9">
    <source>
        <dbReference type="Pfam" id="PF04893"/>
    </source>
</evidence>
<dbReference type="InterPro" id="IPR039600">
    <property type="entry name" value="TANGO6/Rtp1"/>
</dbReference>
<dbReference type="OrthoDB" id="39591at2759"/>